<organism evidence="1 2">
    <name type="scientific">Epibacterium ulvae</name>
    <dbReference type="NCBI Taxonomy" id="1156985"/>
    <lineage>
        <taxon>Bacteria</taxon>
        <taxon>Pseudomonadati</taxon>
        <taxon>Pseudomonadota</taxon>
        <taxon>Alphaproteobacteria</taxon>
        <taxon>Rhodobacterales</taxon>
        <taxon>Roseobacteraceae</taxon>
        <taxon>Epibacterium</taxon>
    </lineage>
</organism>
<protein>
    <recommendedName>
        <fullName evidence="3">Type III flagellar switch regulator (C-ring) FliN C-term</fullName>
    </recommendedName>
</protein>
<name>A0A1G5QL01_9RHOB</name>
<accession>A0A1G5QL01</accession>
<keyword evidence="2" id="KW-1185">Reference proteome</keyword>
<reference evidence="1 2" key="1">
    <citation type="submission" date="2016-10" db="EMBL/GenBank/DDBJ databases">
        <authorList>
            <person name="de Groot N.N."/>
        </authorList>
    </citation>
    <scope>NUCLEOTIDE SEQUENCE [LARGE SCALE GENOMIC DNA]</scope>
    <source>
        <strain evidence="1 2">U95</strain>
    </source>
</reference>
<dbReference type="AlphaFoldDB" id="A0A1G5QL01"/>
<dbReference type="Proteomes" id="UP000198767">
    <property type="component" value="Unassembled WGS sequence"/>
</dbReference>
<dbReference type="EMBL" id="FMWG01000004">
    <property type="protein sequence ID" value="SCZ61839.1"/>
    <property type="molecule type" value="Genomic_DNA"/>
</dbReference>
<dbReference type="RefSeq" id="WP_090218101.1">
    <property type="nucleotide sequence ID" value="NZ_FMWG01000004.1"/>
</dbReference>
<evidence type="ECO:0000313" key="1">
    <source>
        <dbReference type="EMBL" id="SCZ61839.1"/>
    </source>
</evidence>
<evidence type="ECO:0000313" key="2">
    <source>
        <dbReference type="Proteomes" id="UP000198767"/>
    </source>
</evidence>
<evidence type="ECO:0008006" key="3">
    <source>
        <dbReference type="Google" id="ProtNLM"/>
    </source>
</evidence>
<proteinExistence type="predicted"/>
<gene>
    <name evidence="1" type="ORF">SAMN04488118_104300</name>
</gene>
<sequence length="248" mass="27268">MIDVSTLKSIDQANSTLFNNLLRFSGEIPFSISPDTSAEPAYFIPRAGLALPEMAITFRLDCDIGSFEISLDQTCLEILCDAILPGWREEPNIAATGKWSCLALAHRVAQEDWAVAQNVRFEFSPIALQEHKEDSLSFYLHHSGATGSGEMSILMCQVDVFERYSIPTELPSQELCWSLPVNAKIELASLNFQSDTLTSLEAGDIVFLPNAHPDTIASQLLAYGESVAGVLNQDGQFHPLTDEPMIDD</sequence>
<dbReference type="STRING" id="1156985.SAMN04488118_104300"/>